<evidence type="ECO:0000256" key="2">
    <source>
        <dbReference type="ARBA" id="ARBA00004173"/>
    </source>
</evidence>
<evidence type="ECO:0000256" key="3">
    <source>
        <dbReference type="ARBA" id="ARBA00004275"/>
    </source>
</evidence>
<evidence type="ECO:0000256" key="13">
    <source>
        <dbReference type="ARBA" id="ARBA00022525"/>
    </source>
</evidence>
<dbReference type="InterPro" id="IPR012334">
    <property type="entry name" value="Pectin_lyas_fold"/>
</dbReference>
<dbReference type="SUPFAM" id="SSF52096">
    <property type="entry name" value="ClpP/crotonase"/>
    <property type="match status" value="1"/>
</dbReference>
<keyword evidence="43" id="KW-1185">Reference proteome</keyword>
<evidence type="ECO:0000256" key="29">
    <source>
        <dbReference type="ARBA" id="ARBA00023157"/>
    </source>
</evidence>
<dbReference type="FunFam" id="1.10.12.10:FF:000004">
    <property type="entry name" value="Delta3,5-delta2,4-dienoyl-CoA isomerase"/>
    <property type="match status" value="1"/>
</dbReference>
<dbReference type="VEuPathDB" id="FungiDB:BTJ68_07149"/>
<evidence type="ECO:0000256" key="21">
    <source>
        <dbReference type="ARBA" id="ARBA00022857"/>
    </source>
</evidence>
<dbReference type="PANTHER" id="PTHR31884">
    <property type="entry name" value="POLYGALACTURONASE"/>
    <property type="match status" value="1"/>
</dbReference>
<comment type="similarity">
    <text evidence="9 39">Belongs to the glycosyl hydrolase 28 family.</text>
</comment>
<keyword evidence="25" id="KW-0843">Virulence</keyword>
<dbReference type="Pfam" id="PF00378">
    <property type="entry name" value="ECH_1"/>
    <property type="match status" value="1"/>
</dbReference>
<evidence type="ECO:0000256" key="19">
    <source>
        <dbReference type="ARBA" id="ARBA00022832"/>
    </source>
</evidence>
<dbReference type="InterPro" id="IPR001753">
    <property type="entry name" value="Enoyl-CoA_hydra/iso"/>
</dbReference>
<keyword evidence="21" id="KW-0521">NADP</keyword>
<dbReference type="PANTHER" id="PTHR31884:SF1">
    <property type="entry name" value="POLYGALACTURONASE"/>
    <property type="match status" value="1"/>
</dbReference>
<evidence type="ECO:0000256" key="14">
    <source>
        <dbReference type="ARBA" id="ARBA00022605"/>
    </source>
</evidence>
<keyword evidence="20 37" id="KW-0460">Magnesium</keyword>
<keyword evidence="28" id="KW-0576">Peroxisome</keyword>
<dbReference type="InterPro" id="IPR013116">
    <property type="entry name" value="KARI_N"/>
</dbReference>
<dbReference type="AlphaFoldDB" id="A0A1Z5TED3"/>
<keyword evidence="16" id="KW-0732">Signal</keyword>
<evidence type="ECO:0000256" key="7">
    <source>
        <dbReference type="ARBA" id="ARBA00005005"/>
    </source>
</evidence>
<evidence type="ECO:0000256" key="35">
    <source>
        <dbReference type="ARBA" id="ARBA00030593"/>
    </source>
</evidence>
<evidence type="ECO:0000256" key="22">
    <source>
        <dbReference type="ARBA" id="ARBA00022946"/>
    </source>
</evidence>
<dbReference type="EC" id="1.1.1.86" evidence="12"/>
<feature type="domain" description="KARI C-terminal knotted" evidence="41">
    <location>
        <begin position="302"/>
        <end position="449"/>
    </location>
</feature>
<name>A0A1Z5TED3_HORWE</name>
<organism evidence="42 43">
    <name type="scientific">Hortaea werneckii EXF-2000</name>
    <dbReference type="NCBI Taxonomy" id="1157616"/>
    <lineage>
        <taxon>Eukaryota</taxon>
        <taxon>Fungi</taxon>
        <taxon>Dikarya</taxon>
        <taxon>Ascomycota</taxon>
        <taxon>Pezizomycotina</taxon>
        <taxon>Dothideomycetes</taxon>
        <taxon>Dothideomycetidae</taxon>
        <taxon>Mycosphaerellales</taxon>
        <taxon>Teratosphaeriaceae</taxon>
        <taxon>Hortaea</taxon>
    </lineage>
</organism>
<comment type="pathway">
    <text evidence="7">Lipid metabolism; fatty acid beta-oxidation.</text>
</comment>
<comment type="pathway">
    <text evidence="6">Amino-acid biosynthesis; L-isoleucine biosynthesis; L-isoleucine from 2-oxobutanoate: step 2/4.</text>
</comment>
<keyword evidence="19" id="KW-0276">Fatty acid metabolism</keyword>
<keyword evidence="22" id="KW-0809">Transit peptide</keyword>
<keyword evidence="33" id="KW-0961">Cell wall biogenesis/degradation</keyword>
<evidence type="ECO:0000256" key="25">
    <source>
        <dbReference type="ARBA" id="ARBA00023026"/>
    </source>
</evidence>
<feature type="binding site" evidence="37">
    <location>
        <position position="310"/>
    </location>
    <ligand>
        <name>Mg(2+)</name>
        <dbReference type="ChEBI" id="CHEBI:18420"/>
        <label>1</label>
    </ligand>
</feature>
<comment type="subcellular location">
    <subcellularLocation>
        <location evidence="2">Mitochondrion</location>
    </subcellularLocation>
    <subcellularLocation>
        <location evidence="3">Peroxisome</location>
    </subcellularLocation>
    <subcellularLocation>
        <location evidence="4">Secreted</location>
    </subcellularLocation>
</comment>
<keyword evidence="23" id="KW-0007">Acetylation</keyword>
<dbReference type="GO" id="GO:0009097">
    <property type="term" value="P:isoleucine biosynthetic process"/>
    <property type="evidence" value="ECO:0007669"/>
    <property type="project" value="UniProtKB-UniRule"/>
</dbReference>
<evidence type="ECO:0000256" key="9">
    <source>
        <dbReference type="ARBA" id="ARBA00008834"/>
    </source>
</evidence>
<dbReference type="GO" id="GO:0016853">
    <property type="term" value="F:isomerase activity"/>
    <property type="evidence" value="ECO:0007669"/>
    <property type="project" value="UniProtKB-KW"/>
</dbReference>
<evidence type="ECO:0000256" key="6">
    <source>
        <dbReference type="ARBA" id="ARBA00004885"/>
    </source>
</evidence>
<dbReference type="GO" id="GO:0004455">
    <property type="term" value="F:ketol-acid reductoisomerase activity"/>
    <property type="evidence" value="ECO:0007669"/>
    <property type="project" value="UniProtKB-UniRule"/>
</dbReference>
<keyword evidence="26" id="KW-0443">Lipid metabolism</keyword>
<comment type="caution">
    <text evidence="42">The sequence shown here is derived from an EMBL/GenBank/DDBJ whole genome shotgun (WGS) entry which is preliminary data.</text>
</comment>
<comment type="similarity">
    <text evidence="8">Belongs to the enoyl-CoA hydratase/isomerase family.</text>
</comment>
<dbReference type="GO" id="GO:0045490">
    <property type="term" value="P:pectin catabolic process"/>
    <property type="evidence" value="ECO:0007669"/>
    <property type="project" value="UniProtKB-ARBA"/>
</dbReference>
<dbReference type="InterPro" id="IPR011050">
    <property type="entry name" value="Pectin_lyase_fold/virulence"/>
</dbReference>
<evidence type="ECO:0000256" key="30">
    <source>
        <dbReference type="ARBA" id="ARBA00023235"/>
    </source>
</evidence>
<evidence type="ECO:0000256" key="10">
    <source>
        <dbReference type="ARBA" id="ARBA00010318"/>
    </source>
</evidence>
<dbReference type="SUPFAM" id="SSF51126">
    <property type="entry name" value="Pectin lyase-like"/>
    <property type="match status" value="1"/>
</dbReference>
<dbReference type="EC" id="3.2.1.15" evidence="11"/>
<evidence type="ECO:0000259" key="40">
    <source>
        <dbReference type="PROSITE" id="PS51850"/>
    </source>
</evidence>
<keyword evidence="14 37" id="KW-0028">Amino-acid biosynthesis</keyword>
<dbReference type="EMBL" id="MUNK01000060">
    <property type="protein sequence ID" value="OTA34382.1"/>
    <property type="molecule type" value="Genomic_DNA"/>
</dbReference>
<keyword evidence="29" id="KW-1015">Disulfide bond</keyword>
<evidence type="ECO:0000256" key="15">
    <source>
        <dbReference type="ARBA" id="ARBA00022723"/>
    </source>
</evidence>
<dbReference type="NCBIfam" id="TIGR00465">
    <property type="entry name" value="ilvC"/>
    <property type="match status" value="1"/>
</dbReference>
<dbReference type="SUPFAM" id="SSF51735">
    <property type="entry name" value="NAD(P)-binding Rossmann-fold domains"/>
    <property type="match status" value="1"/>
</dbReference>
<evidence type="ECO:0000256" key="16">
    <source>
        <dbReference type="ARBA" id="ARBA00022729"/>
    </source>
</evidence>
<dbReference type="GO" id="GO:0046872">
    <property type="term" value="F:metal ion binding"/>
    <property type="evidence" value="ECO:0007669"/>
    <property type="project" value="UniProtKB-UniRule"/>
</dbReference>
<dbReference type="FunFam" id="1.10.1040.10:FF:000005">
    <property type="entry name" value="Ketol-acid reductoisomerase, mitochondrial"/>
    <property type="match status" value="1"/>
</dbReference>
<dbReference type="InterPro" id="IPR029045">
    <property type="entry name" value="ClpP/crotonase-like_dom_sf"/>
</dbReference>
<evidence type="ECO:0000256" key="5">
    <source>
        <dbReference type="ARBA" id="ARBA00004864"/>
    </source>
</evidence>
<evidence type="ECO:0000256" key="28">
    <source>
        <dbReference type="ARBA" id="ARBA00023140"/>
    </source>
</evidence>
<dbReference type="GO" id="GO:0005759">
    <property type="term" value="C:mitochondrial matrix"/>
    <property type="evidence" value="ECO:0007669"/>
    <property type="project" value="UniProtKB-ARBA"/>
</dbReference>
<accession>A0A1Z5TED3</accession>
<evidence type="ECO:0000256" key="20">
    <source>
        <dbReference type="ARBA" id="ARBA00022842"/>
    </source>
</evidence>
<evidence type="ECO:0000256" key="31">
    <source>
        <dbReference type="ARBA" id="ARBA00023295"/>
    </source>
</evidence>
<proteinExistence type="inferred from homology"/>
<evidence type="ECO:0000256" key="32">
    <source>
        <dbReference type="ARBA" id="ARBA00023304"/>
    </source>
</evidence>
<dbReference type="Gene3D" id="3.90.226.10">
    <property type="entry name" value="2-enoyl-CoA Hydratase, Chain A, domain 1"/>
    <property type="match status" value="1"/>
</dbReference>
<dbReference type="GO" id="GO:0004650">
    <property type="term" value="F:polygalacturonase activity"/>
    <property type="evidence" value="ECO:0007669"/>
    <property type="project" value="UniProtKB-EC"/>
</dbReference>
<evidence type="ECO:0000256" key="23">
    <source>
        <dbReference type="ARBA" id="ARBA00022990"/>
    </source>
</evidence>
<dbReference type="InterPro" id="IPR000743">
    <property type="entry name" value="Glyco_hydro_28"/>
</dbReference>
<reference evidence="42 43" key="1">
    <citation type="submission" date="2017-01" db="EMBL/GenBank/DDBJ databases">
        <title>The recent genome duplication of the halophilic yeast Hortaea werneckii: insights from long-read sequencing.</title>
        <authorList>
            <person name="Sinha S."/>
            <person name="Flibotte S."/>
            <person name="Neira M."/>
            <person name="Lenassi M."/>
            <person name="Gostincar C."/>
            <person name="Stajich J.E."/>
            <person name="Nislow C.E."/>
        </authorList>
    </citation>
    <scope>NUCLEOTIDE SEQUENCE [LARGE SCALE GENOMIC DNA]</scope>
    <source>
        <strain evidence="42 43">EXF-2000</strain>
    </source>
</reference>
<dbReference type="InterPro" id="IPR036291">
    <property type="entry name" value="NAD(P)-bd_dom_sf"/>
</dbReference>
<dbReference type="SUPFAM" id="SSF48179">
    <property type="entry name" value="6-phosphogluconate dehydrogenase C-terminal domain-like"/>
    <property type="match status" value="1"/>
</dbReference>
<evidence type="ECO:0000256" key="39">
    <source>
        <dbReference type="RuleBase" id="RU361169"/>
    </source>
</evidence>
<feature type="binding site" evidence="37">
    <location>
        <position position="350"/>
    </location>
    <ligand>
        <name>Mg(2+)</name>
        <dbReference type="ChEBI" id="CHEBI:18420"/>
        <label>2</label>
    </ligand>
</feature>
<dbReference type="InterPro" id="IPR000506">
    <property type="entry name" value="KARI_C"/>
</dbReference>
<feature type="active site" evidence="38">
    <location>
        <position position="666"/>
    </location>
</feature>
<feature type="binding site" evidence="37">
    <location>
        <position position="372"/>
    </location>
    <ligand>
        <name>substrate</name>
    </ligand>
</feature>
<keyword evidence="30" id="KW-0413">Isomerase</keyword>
<evidence type="ECO:0000256" key="18">
    <source>
        <dbReference type="ARBA" id="ARBA00022801"/>
    </source>
</evidence>
<dbReference type="Gene3D" id="2.160.20.10">
    <property type="entry name" value="Single-stranded right-handed beta-helix, Pectin lyase-like"/>
    <property type="match status" value="1"/>
</dbReference>
<dbReference type="InterPro" id="IPR013328">
    <property type="entry name" value="6PGD_dom2"/>
</dbReference>
<dbReference type="Gene3D" id="3.40.50.720">
    <property type="entry name" value="NAD(P)-binding Rossmann-like Domain"/>
    <property type="match status" value="1"/>
</dbReference>
<feature type="binding site" evidence="37">
    <location>
        <position position="314"/>
    </location>
    <ligand>
        <name>Mg(2+)</name>
        <dbReference type="ChEBI" id="CHEBI:18420"/>
        <label>1</label>
    </ligand>
</feature>
<evidence type="ECO:0000256" key="1">
    <source>
        <dbReference type="ARBA" id="ARBA00001946"/>
    </source>
</evidence>
<keyword evidence="13" id="KW-0964">Secreted</keyword>
<comment type="similarity">
    <text evidence="10 37">Belongs to the ketol-acid reductoisomerase family.</text>
</comment>
<keyword evidence="31 39" id="KW-0326">Glycosidase</keyword>
<evidence type="ECO:0000256" key="4">
    <source>
        <dbReference type="ARBA" id="ARBA00004613"/>
    </source>
</evidence>
<evidence type="ECO:0000256" key="33">
    <source>
        <dbReference type="ARBA" id="ARBA00023316"/>
    </source>
</evidence>
<feature type="binding site" evidence="37">
    <location>
        <position position="310"/>
    </location>
    <ligand>
        <name>Mg(2+)</name>
        <dbReference type="ChEBI" id="CHEBI:18420"/>
        <label>2</label>
    </ligand>
</feature>
<protein>
    <recommendedName>
        <fullName evidence="35">Acetohydroxy-acid reductoisomerase</fullName>
        <ecNumber evidence="12">1.1.1.86</ecNumber>
        <ecNumber evidence="11">3.2.1.15</ecNumber>
    </recommendedName>
    <alternativeName>
        <fullName evidence="34">Alpha-keto-beta-hydroxylacyl reductoisomerase</fullName>
    </alternativeName>
</protein>
<dbReference type="InterPro" id="IPR013023">
    <property type="entry name" value="KARI"/>
</dbReference>
<dbReference type="FunFam" id="3.90.226.10:FF:000024">
    <property type="entry name" value="Delta3,5-delta2,4-dienoyl-CoA isomerase"/>
    <property type="match status" value="1"/>
</dbReference>
<sequence>MGWAEIGGCLVRGQEMCLGKTRNLCSRRTHLSIHLHITLRSQNPIAMASQRSSRALRVALRQASAPRVQQRTFVSAVNAASRPSVQPAQKAIASSFVQQTRGAKTVDFAGDKEKVYERNDWPHDKLLDYFKNDTLALIGYGSQGHGQGLNLRDNGLNVIVGVRKDGASWKEAIQDGWVPGKNLFDVDEAIQKGSIIMNLLSDAAQSETWPRIKPMLTKGKTLYFSHGFSPVFKDQTKVDVPNDIDVILVAPKGSGRTVRTLFREGRGINSSFAVFQDVTGKAEERAVAMGVAVGSGYLYKTTFEKEVYSDLYGERGCLMGGIHGMFLAQYEVLRENGHSPSEAFNETVEEATQSLYPLIGQNGMDYMYAACSTTARRGAIDWSKRFKDSLKPVFEDLYESVRSGKETQRTMEYASRPDYRQAFEKEMEEIRNMEIWRAGKAVRSLRPENHTTATGASAGMVSKVQADSGCTFSDAAAAAGGKADCKNIVLKDIAVPAGTTLDMTDLNDGTTVTFEGTTTFGYEEWKGPLISFSGTDVTIQGADGHLIDMGGDQWWDGKGSNGGVTKPKGFYAHSLTDSIITGLNIKNTPIQCFSINGAENLHVVDITIDNSEGDVEDGGHNTDAFDVGSSTGVYISGANVKNQDDCLAINSGTDISFTGATCSGGHGISIGSVGGRDDNTVESVFISDSTITDSDNGVRIKTVFDATGLVKNVTYSSITLSGINKYGIVIEQDYENGSPTCTPTDGVPITDLTLSDITGSVGDDAAPYYILCAACSDWTVSGVEVTGGTASDECEDYNFEHFNVTFPAQYVAQVEINRPKKLNAFYEPMWMNLGAIFRKLSHDPKVRAIILTGAGDRAFTSGLDVQAASQGGALSQSDEVADGARKATQLRRHIQEFQDEISAVEKCEKPVIAVLHGISYGLAIDMTTCCDIRICARDTRFAVREVEIGLAADIGTLSRLPHANVPMSWVKEVCLTAREFTAEEALRVGFVSSVHDSKATALDRALELGKTLASKSPVAVQGTKEVLNFSRDHTVADGLNYIKVWNASMLQTKDVQDAMLAGIQKRKATFSKL</sequence>
<dbReference type="FunFam" id="3.40.50.720:FF:000167">
    <property type="entry name" value="Ketol-acid reductoisomerase, mitochondrial"/>
    <property type="match status" value="1"/>
</dbReference>
<dbReference type="InParanoid" id="A0A1Z5TED3"/>
<dbReference type="GO" id="GO:0005777">
    <property type="term" value="C:peroxisome"/>
    <property type="evidence" value="ECO:0007669"/>
    <property type="project" value="UniProtKB-SubCell"/>
</dbReference>
<gene>
    <name evidence="42" type="ORF">BTJ68_07149</name>
</gene>
<dbReference type="Gene3D" id="1.10.1040.10">
    <property type="entry name" value="N-(1-d-carboxylethyl)-l-norvaline Dehydrogenase, domain 2"/>
    <property type="match status" value="3"/>
</dbReference>
<dbReference type="OrthoDB" id="10255643at2759"/>
<keyword evidence="17" id="KW-0677">Repeat</keyword>
<evidence type="ECO:0000256" key="37">
    <source>
        <dbReference type="PROSITE-ProRule" id="PRU01198"/>
    </source>
</evidence>
<evidence type="ECO:0000256" key="36">
    <source>
        <dbReference type="ARBA" id="ARBA00034074"/>
    </source>
</evidence>
<evidence type="ECO:0000256" key="8">
    <source>
        <dbReference type="ARBA" id="ARBA00005254"/>
    </source>
</evidence>
<dbReference type="Pfam" id="PF00295">
    <property type="entry name" value="Glyco_hydro_28"/>
    <property type="match status" value="1"/>
</dbReference>
<evidence type="ECO:0000259" key="41">
    <source>
        <dbReference type="PROSITE" id="PS51851"/>
    </source>
</evidence>
<dbReference type="InterPro" id="IPR014748">
    <property type="entry name" value="Enoyl-CoA_hydra_C"/>
</dbReference>
<evidence type="ECO:0000256" key="17">
    <source>
        <dbReference type="ARBA" id="ARBA00022737"/>
    </source>
</evidence>
<evidence type="ECO:0000256" key="34">
    <source>
        <dbReference type="ARBA" id="ARBA00030209"/>
    </source>
</evidence>
<dbReference type="InterPro" id="IPR050434">
    <property type="entry name" value="Glycosyl_hydrlase_28"/>
</dbReference>
<evidence type="ECO:0000256" key="26">
    <source>
        <dbReference type="ARBA" id="ARBA00023098"/>
    </source>
</evidence>
<dbReference type="PROSITE" id="PS00502">
    <property type="entry name" value="POLYGALACTURONASE"/>
    <property type="match status" value="1"/>
</dbReference>
<dbReference type="Pfam" id="PF01450">
    <property type="entry name" value="KARI_C"/>
    <property type="match status" value="1"/>
</dbReference>
<dbReference type="PROSITE" id="PS51851">
    <property type="entry name" value="KARI_C"/>
    <property type="match status" value="1"/>
</dbReference>
<evidence type="ECO:0000256" key="12">
    <source>
        <dbReference type="ARBA" id="ARBA00013102"/>
    </source>
</evidence>
<evidence type="ECO:0000256" key="24">
    <source>
        <dbReference type="ARBA" id="ARBA00023002"/>
    </source>
</evidence>
<keyword evidence="24 37" id="KW-0560">Oxidoreductase</keyword>
<comment type="catalytic activity">
    <reaction evidence="36">
        <text>(1,4-alpha-D-galacturonosyl)n+m + H2O = (1,4-alpha-D-galacturonosyl)n + (1,4-alpha-D-galacturonosyl)m.</text>
        <dbReference type="EC" id="3.2.1.15"/>
    </reaction>
</comment>
<dbReference type="GO" id="GO:0005576">
    <property type="term" value="C:extracellular region"/>
    <property type="evidence" value="ECO:0007669"/>
    <property type="project" value="UniProtKB-SubCell"/>
</dbReference>
<dbReference type="FunFam" id="2.160.20.10:FF:000002">
    <property type="entry name" value="Endopolygalacturonase D"/>
    <property type="match status" value="1"/>
</dbReference>
<comment type="pathway">
    <text evidence="5">Amino-acid biosynthesis; L-valine biosynthesis; L-valine from pyruvate: step 2/4.</text>
</comment>
<dbReference type="Gene3D" id="1.10.12.10">
    <property type="entry name" value="Lyase 2-enoyl-coa Hydratase, Chain A, domain 2"/>
    <property type="match status" value="1"/>
</dbReference>
<feature type="domain" description="KARI N-terminal Rossmann" evidence="40">
    <location>
        <begin position="112"/>
        <end position="301"/>
    </location>
</feature>
<dbReference type="GO" id="GO:0071555">
    <property type="term" value="P:cell wall organization"/>
    <property type="evidence" value="ECO:0007669"/>
    <property type="project" value="UniProtKB-KW"/>
</dbReference>
<dbReference type="PROSITE" id="PS51850">
    <property type="entry name" value="KARI_N"/>
    <property type="match status" value="1"/>
</dbReference>
<keyword evidence="27" id="KW-0496">Mitochondrion</keyword>
<dbReference type="UniPathway" id="UPA00047">
    <property type="reaction ID" value="UER00056"/>
</dbReference>
<dbReference type="STRING" id="1157616.A0A1Z5TED3"/>
<dbReference type="GO" id="GO:0009099">
    <property type="term" value="P:L-valine biosynthetic process"/>
    <property type="evidence" value="ECO:0007669"/>
    <property type="project" value="UniProtKB-UniRule"/>
</dbReference>
<keyword evidence="18 39" id="KW-0378">Hydrolase</keyword>
<keyword evidence="32 37" id="KW-0100">Branched-chain amino acid biosynthesis</keyword>
<evidence type="ECO:0000256" key="11">
    <source>
        <dbReference type="ARBA" id="ARBA00012736"/>
    </source>
</evidence>
<evidence type="ECO:0000313" key="42">
    <source>
        <dbReference type="EMBL" id="OTA34382.1"/>
    </source>
</evidence>
<dbReference type="Proteomes" id="UP000194280">
    <property type="component" value="Unassembled WGS sequence"/>
</dbReference>
<dbReference type="CDD" id="cd06558">
    <property type="entry name" value="crotonase-like"/>
    <property type="match status" value="1"/>
</dbReference>
<dbReference type="GO" id="GO:0006631">
    <property type="term" value="P:fatty acid metabolic process"/>
    <property type="evidence" value="ECO:0007669"/>
    <property type="project" value="UniProtKB-KW"/>
</dbReference>
<evidence type="ECO:0000313" key="43">
    <source>
        <dbReference type="Proteomes" id="UP000194280"/>
    </source>
</evidence>
<dbReference type="Pfam" id="PF07991">
    <property type="entry name" value="KARI_N"/>
    <property type="match status" value="1"/>
</dbReference>
<dbReference type="InterPro" id="IPR006626">
    <property type="entry name" value="PbH1"/>
</dbReference>
<dbReference type="UniPathway" id="UPA00049">
    <property type="reaction ID" value="UER00060"/>
</dbReference>
<dbReference type="InterPro" id="IPR008927">
    <property type="entry name" value="6-PGluconate_DH-like_C_sf"/>
</dbReference>
<keyword evidence="15 37" id="KW-0479">Metal-binding</keyword>
<comment type="cofactor">
    <cofactor evidence="1">
        <name>Mg(2+)</name>
        <dbReference type="ChEBI" id="CHEBI:18420"/>
    </cofactor>
</comment>
<feature type="binding site" evidence="37">
    <location>
        <position position="346"/>
    </location>
    <ligand>
        <name>Mg(2+)</name>
        <dbReference type="ChEBI" id="CHEBI:18420"/>
        <label>2</label>
    </ligand>
</feature>
<evidence type="ECO:0000256" key="27">
    <source>
        <dbReference type="ARBA" id="ARBA00023128"/>
    </source>
</evidence>
<dbReference type="FunFam" id="1.10.1040.10:FF:000003">
    <property type="entry name" value="Ketol-acid reductoisomerase, mitochondrial"/>
    <property type="match status" value="1"/>
</dbReference>
<dbReference type="SMART" id="SM00710">
    <property type="entry name" value="PbH1"/>
    <property type="match status" value="7"/>
</dbReference>
<evidence type="ECO:0000256" key="38">
    <source>
        <dbReference type="PROSITE-ProRule" id="PRU10052"/>
    </source>
</evidence>